<comment type="caution">
    <text evidence="1">The sequence shown here is derived from an EMBL/GenBank/DDBJ whole genome shotgun (WGS) entry which is preliminary data.</text>
</comment>
<keyword evidence="2" id="KW-1185">Reference proteome</keyword>
<dbReference type="AlphaFoldDB" id="A0A4Z1J6N3"/>
<evidence type="ECO:0000313" key="1">
    <source>
        <dbReference type="EMBL" id="TGO69256.1"/>
    </source>
</evidence>
<reference evidence="1 2" key="1">
    <citation type="submission" date="2017-12" db="EMBL/GenBank/DDBJ databases">
        <title>Comparative genomics of Botrytis spp.</title>
        <authorList>
            <person name="Valero-Jimenez C.A."/>
            <person name="Tapia P."/>
            <person name="Veloso J."/>
            <person name="Silva-Moreno E."/>
            <person name="Staats M."/>
            <person name="Valdes J.H."/>
            <person name="Van Kan J.A.L."/>
        </authorList>
    </citation>
    <scope>NUCLEOTIDE SEQUENCE [LARGE SCALE GENOMIC DNA]</scope>
    <source>
        <strain evidence="1 2">MUCL2120</strain>
    </source>
</reference>
<proteinExistence type="predicted"/>
<organism evidence="1 2">
    <name type="scientific">Botryotinia narcissicola</name>
    <dbReference type="NCBI Taxonomy" id="278944"/>
    <lineage>
        <taxon>Eukaryota</taxon>
        <taxon>Fungi</taxon>
        <taxon>Dikarya</taxon>
        <taxon>Ascomycota</taxon>
        <taxon>Pezizomycotina</taxon>
        <taxon>Leotiomycetes</taxon>
        <taxon>Helotiales</taxon>
        <taxon>Sclerotiniaceae</taxon>
        <taxon>Botryotinia</taxon>
    </lineage>
</organism>
<evidence type="ECO:0000313" key="2">
    <source>
        <dbReference type="Proteomes" id="UP000297452"/>
    </source>
</evidence>
<sequence>MLPSHPPPPSHDVPAFLPLTPVLEQGSEHLEDVGFNYPGFPWVVFQQGIKILTYDEYSNRANKVDDIKVRGVRRLVRMPCIYPDK</sequence>
<name>A0A4Z1J6N3_9HELO</name>
<dbReference type="Proteomes" id="UP000297452">
    <property type="component" value="Unassembled WGS sequence"/>
</dbReference>
<accession>A0A4Z1J6N3</accession>
<gene>
    <name evidence="1" type="ORF">BOTNAR_0013g00280</name>
</gene>
<dbReference type="EMBL" id="PQXJ01000013">
    <property type="protein sequence ID" value="TGO69256.1"/>
    <property type="molecule type" value="Genomic_DNA"/>
</dbReference>
<protein>
    <submittedName>
        <fullName evidence="1">Uncharacterized protein</fullName>
    </submittedName>
</protein>